<proteinExistence type="predicted"/>
<reference evidence="2" key="1">
    <citation type="submission" date="2020-03" db="EMBL/GenBank/DDBJ databases">
        <title>The deep terrestrial virosphere.</title>
        <authorList>
            <person name="Holmfeldt K."/>
            <person name="Nilsson E."/>
            <person name="Simone D."/>
            <person name="Lopez-Fernandez M."/>
            <person name="Wu X."/>
            <person name="de Brujin I."/>
            <person name="Lundin D."/>
            <person name="Andersson A."/>
            <person name="Bertilsson S."/>
            <person name="Dopson M."/>
        </authorList>
    </citation>
    <scope>NUCLEOTIDE SEQUENCE</scope>
    <source>
        <strain evidence="2">TM448A00336</strain>
        <strain evidence="3">TM448B00512</strain>
    </source>
</reference>
<feature type="region of interest" description="Disordered" evidence="1">
    <location>
        <begin position="106"/>
        <end position="168"/>
    </location>
</feature>
<dbReference type="EMBL" id="MT144004">
    <property type="protein sequence ID" value="QJA46164.1"/>
    <property type="molecule type" value="Genomic_DNA"/>
</dbReference>
<name>A0A6H1ZF35_9ZZZZ</name>
<evidence type="ECO:0000256" key="1">
    <source>
        <dbReference type="SAM" id="MobiDB-lite"/>
    </source>
</evidence>
<sequence>MWIELHDTAVDHPKIKKASRDCDVIVPHFVGLLVTLWTWTLRFAPDGDLESFSRGDIEVAVGWDGVPGKFVAACIKNRLLDETEDGLCVHDWDDYSGSLKAAKRAREYRKRKKSSKASRDNAARSRDITLTERPDRNDQTERGDRQTERTRTDQFQTSPPPQPDLPPVYLVTNEDEQAIHRLRDYHAGKHGLKPRGSLTNRDDQERISKVLKEYGEEGCLEIIDGHHALCQSGKDGKAAFPFAFPWGKGPRSQPDWDWIAQLVKGAEAKPKTRWKPGMEP</sequence>
<feature type="compositionally biased region" description="Basic residues" evidence="1">
    <location>
        <begin position="106"/>
        <end position="116"/>
    </location>
</feature>
<gene>
    <name evidence="2" type="ORF">TM448A00336_0013</name>
    <name evidence="3" type="ORF">TM448B00512_0024</name>
</gene>
<accession>A0A6H1ZF35</accession>
<evidence type="ECO:0000313" key="3">
    <source>
        <dbReference type="EMBL" id="QJH95757.1"/>
    </source>
</evidence>
<dbReference type="EMBL" id="MT144628">
    <property type="protein sequence ID" value="QJH95757.1"/>
    <property type="molecule type" value="Genomic_DNA"/>
</dbReference>
<dbReference type="AlphaFoldDB" id="A0A6H1ZF35"/>
<evidence type="ECO:0000313" key="2">
    <source>
        <dbReference type="EMBL" id="QJA46164.1"/>
    </source>
</evidence>
<organism evidence="2">
    <name type="scientific">viral metagenome</name>
    <dbReference type="NCBI Taxonomy" id="1070528"/>
    <lineage>
        <taxon>unclassified sequences</taxon>
        <taxon>metagenomes</taxon>
        <taxon>organismal metagenomes</taxon>
    </lineage>
</organism>
<feature type="compositionally biased region" description="Basic and acidic residues" evidence="1">
    <location>
        <begin position="117"/>
        <end position="152"/>
    </location>
</feature>
<protein>
    <submittedName>
        <fullName evidence="2">Uncharacterized protein</fullName>
    </submittedName>
</protein>